<dbReference type="Proteomes" id="UP000594121">
    <property type="component" value="Chromosome"/>
</dbReference>
<feature type="region of interest" description="Disordered" evidence="1">
    <location>
        <begin position="165"/>
        <end position="210"/>
    </location>
</feature>
<dbReference type="AlphaFoldDB" id="A0A7L9FFE9"/>
<evidence type="ECO:0000256" key="1">
    <source>
        <dbReference type="SAM" id="MobiDB-lite"/>
    </source>
</evidence>
<gene>
    <name evidence="2" type="ORF">IG193_04755</name>
</gene>
<accession>A0A7L9FFE9</accession>
<keyword evidence="3" id="KW-1185">Reference proteome</keyword>
<dbReference type="KEGG" id="thel:IG193_04755"/>
<proteinExistence type="predicted"/>
<dbReference type="EMBL" id="CP062310">
    <property type="protein sequence ID" value="QOJ78102.1"/>
    <property type="molecule type" value="Genomic_DNA"/>
</dbReference>
<dbReference type="InParanoid" id="A0A7L9FFE9"/>
<evidence type="ECO:0000313" key="2">
    <source>
        <dbReference type="EMBL" id="QOJ78102.1"/>
    </source>
</evidence>
<organism evidence="2 3">
    <name type="scientific">Infirmifilum lucidum</name>
    <dbReference type="NCBI Taxonomy" id="2776706"/>
    <lineage>
        <taxon>Archaea</taxon>
        <taxon>Thermoproteota</taxon>
        <taxon>Thermoprotei</taxon>
        <taxon>Thermofilales</taxon>
        <taxon>Thermofilaceae</taxon>
        <taxon>Infirmifilum</taxon>
    </lineage>
</organism>
<dbReference type="GeneID" id="59149181"/>
<dbReference type="RefSeq" id="WP_192818075.1">
    <property type="nucleotide sequence ID" value="NZ_CP062310.1"/>
</dbReference>
<name>A0A7L9FFE9_9CREN</name>
<feature type="compositionally biased region" description="Polar residues" evidence="1">
    <location>
        <begin position="176"/>
        <end position="185"/>
    </location>
</feature>
<protein>
    <submittedName>
        <fullName evidence="2">Uncharacterized protein</fullName>
    </submittedName>
</protein>
<sequence>MARRDDLMYIDYVKSYVERSIGGRVENVLFHDGKADIIAVSPTGEKIVIKYIGARIPLSAIDAEITHEAHESESLDASYVYLAVPGRKLVHANRRTIQIVSEKNVGVLEVRDNGEVIEIRVPRQRRSTRVQTDKIIRATQGLKIQSALQEAPVPLEGSVKLKPVPAQPLRPEIQPATGTQPSGSSGDLPDFIKDNPWLQVLGSKKPVGGG</sequence>
<reference evidence="2 3" key="1">
    <citation type="submission" date="2020-10" db="EMBL/GenBank/DDBJ databases">
        <title>Thermofilum lucidum 3507LT sp. nov. a novel member of Thermofilaceae family isolated from Chile hot spring, and proposal of description order Thermofilales.</title>
        <authorList>
            <person name="Zayulina K.S."/>
            <person name="Elcheninov A.G."/>
            <person name="Toshchakov S.V."/>
            <person name="Kublanov I.V."/>
        </authorList>
    </citation>
    <scope>NUCLEOTIDE SEQUENCE [LARGE SCALE GENOMIC DNA]</scope>
    <source>
        <strain evidence="2 3">3507LT</strain>
    </source>
</reference>
<evidence type="ECO:0000313" key="3">
    <source>
        <dbReference type="Proteomes" id="UP000594121"/>
    </source>
</evidence>